<keyword evidence="2" id="KW-0238">DNA-binding</keyword>
<keyword evidence="1" id="KW-0805">Transcription regulation</keyword>
<dbReference type="PANTHER" id="PTHR24567">
    <property type="entry name" value="CRP FAMILY TRANSCRIPTIONAL REGULATORY PROTEIN"/>
    <property type="match status" value="1"/>
</dbReference>
<evidence type="ECO:0000256" key="1">
    <source>
        <dbReference type="ARBA" id="ARBA00023015"/>
    </source>
</evidence>
<dbReference type="SUPFAM" id="SSF46785">
    <property type="entry name" value="Winged helix' DNA-binding domain"/>
    <property type="match status" value="1"/>
</dbReference>
<dbReference type="SUPFAM" id="SSF51206">
    <property type="entry name" value="cAMP-binding domain-like"/>
    <property type="match status" value="1"/>
</dbReference>
<dbReference type="SMART" id="SM00419">
    <property type="entry name" value="HTH_CRP"/>
    <property type="match status" value="1"/>
</dbReference>
<keyword evidence="6" id="KW-1185">Reference proteome</keyword>
<dbReference type="Gene3D" id="2.60.120.10">
    <property type="entry name" value="Jelly Rolls"/>
    <property type="match status" value="1"/>
</dbReference>
<evidence type="ECO:0000259" key="4">
    <source>
        <dbReference type="PROSITE" id="PS51063"/>
    </source>
</evidence>
<reference evidence="5 6" key="1">
    <citation type="submission" date="2020-03" db="EMBL/GenBank/DDBJ databases">
        <title>Genome sequence of strain Massilia sp. TW-1.</title>
        <authorList>
            <person name="Chaudhary D.K."/>
        </authorList>
    </citation>
    <scope>NUCLEOTIDE SEQUENCE [LARGE SCALE GENOMIC DNA]</scope>
    <source>
        <strain evidence="5 6">TW-1</strain>
    </source>
</reference>
<dbReference type="EMBL" id="JAAQOM010000002">
    <property type="protein sequence ID" value="NIA53007.1"/>
    <property type="molecule type" value="Genomic_DNA"/>
</dbReference>
<dbReference type="PANTHER" id="PTHR24567:SF75">
    <property type="entry name" value="FUMARATE AND NITRATE REDUCTION REGULATORY PROTEIN"/>
    <property type="match status" value="1"/>
</dbReference>
<keyword evidence="3" id="KW-0804">Transcription</keyword>
<dbReference type="InterPro" id="IPR018490">
    <property type="entry name" value="cNMP-bd_dom_sf"/>
</dbReference>
<feature type="domain" description="HTH crp-type" evidence="4">
    <location>
        <begin position="170"/>
        <end position="243"/>
    </location>
</feature>
<evidence type="ECO:0000256" key="2">
    <source>
        <dbReference type="ARBA" id="ARBA00023125"/>
    </source>
</evidence>
<dbReference type="Pfam" id="PF13545">
    <property type="entry name" value="HTH_Crp_2"/>
    <property type="match status" value="1"/>
</dbReference>
<comment type="caution">
    <text evidence="5">The sequence shown here is derived from an EMBL/GenBank/DDBJ whole genome shotgun (WGS) entry which is preliminary data.</text>
</comment>
<organism evidence="5 6">
    <name type="scientific">Telluria antibiotica</name>
    <dbReference type="NCBI Taxonomy" id="2717319"/>
    <lineage>
        <taxon>Bacteria</taxon>
        <taxon>Pseudomonadati</taxon>
        <taxon>Pseudomonadota</taxon>
        <taxon>Betaproteobacteria</taxon>
        <taxon>Burkholderiales</taxon>
        <taxon>Oxalobacteraceae</taxon>
        <taxon>Telluria group</taxon>
        <taxon>Telluria</taxon>
    </lineage>
</organism>
<sequence>MTVQTYRIVPAAEPDGRGAAANGAKCGRCAYRTLCLPLGLGDRDLARLESVIGCRRRLARGDVLFRAGQPFANLYALRFGHFMTCRDDHRGERYITGFQMAGDLMGMDAIGNGEHASTAIALEDSEVCEVPYARLQALMAELPQVMAHFHRMMSQEILRDQSAIRFLGILRADERMASLLLNLSARYAMRGFSPRRFQLRMSRDDMARYLGLQLETVSRLLARFRDQGLIHLERRELEILDMRRLEAIAGGMHEAVEA</sequence>
<dbReference type="SMART" id="SM00100">
    <property type="entry name" value="cNMP"/>
    <property type="match status" value="1"/>
</dbReference>
<proteinExistence type="predicted"/>
<dbReference type="InterPro" id="IPR000595">
    <property type="entry name" value="cNMP-bd_dom"/>
</dbReference>
<dbReference type="InterPro" id="IPR036390">
    <property type="entry name" value="WH_DNA-bd_sf"/>
</dbReference>
<dbReference type="InterPro" id="IPR050397">
    <property type="entry name" value="Env_Response_Regulators"/>
</dbReference>
<dbReference type="InterPro" id="IPR012318">
    <property type="entry name" value="HTH_CRP"/>
</dbReference>
<dbReference type="CDD" id="cd00038">
    <property type="entry name" value="CAP_ED"/>
    <property type="match status" value="1"/>
</dbReference>
<accession>A0ABX0P7M3</accession>
<dbReference type="RefSeq" id="WP_166857098.1">
    <property type="nucleotide sequence ID" value="NZ_JAAQOM010000002.1"/>
</dbReference>
<evidence type="ECO:0000313" key="6">
    <source>
        <dbReference type="Proteomes" id="UP000716322"/>
    </source>
</evidence>
<dbReference type="InterPro" id="IPR036388">
    <property type="entry name" value="WH-like_DNA-bd_sf"/>
</dbReference>
<protein>
    <submittedName>
        <fullName evidence="5">Helix-turn-helix domain-containing protein</fullName>
    </submittedName>
</protein>
<dbReference type="PRINTS" id="PR00034">
    <property type="entry name" value="HTHCRP"/>
</dbReference>
<dbReference type="Proteomes" id="UP000716322">
    <property type="component" value="Unassembled WGS sequence"/>
</dbReference>
<evidence type="ECO:0000256" key="3">
    <source>
        <dbReference type="ARBA" id="ARBA00023163"/>
    </source>
</evidence>
<name>A0ABX0P7M3_9BURK</name>
<dbReference type="InterPro" id="IPR014710">
    <property type="entry name" value="RmlC-like_jellyroll"/>
</dbReference>
<dbReference type="Gene3D" id="1.10.10.10">
    <property type="entry name" value="Winged helix-like DNA-binding domain superfamily/Winged helix DNA-binding domain"/>
    <property type="match status" value="1"/>
</dbReference>
<dbReference type="PROSITE" id="PS51063">
    <property type="entry name" value="HTH_CRP_2"/>
    <property type="match status" value="1"/>
</dbReference>
<evidence type="ECO:0000313" key="5">
    <source>
        <dbReference type="EMBL" id="NIA53007.1"/>
    </source>
</evidence>
<gene>
    <name evidence="5" type="ORF">HAV22_04980</name>
</gene>
<dbReference type="Pfam" id="PF00027">
    <property type="entry name" value="cNMP_binding"/>
    <property type="match status" value="1"/>
</dbReference>
<dbReference type="CDD" id="cd00092">
    <property type="entry name" value="HTH_CRP"/>
    <property type="match status" value="1"/>
</dbReference>